<dbReference type="RefSeq" id="WP_186839977.1">
    <property type="nucleotide sequence ID" value="NZ_JACOOZ010000002.1"/>
</dbReference>
<dbReference type="NCBIfam" id="TIGR00172">
    <property type="entry name" value="maf"/>
    <property type="match status" value="1"/>
</dbReference>
<accession>A0ABR7F038</accession>
<evidence type="ECO:0000256" key="1">
    <source>
        <dbReference type="ARBA" id="ARBA00001968"/>
    </source>
</evidence>
<reference evidence="4 5" key="1">
    <citation type="submission" date="2020-08" db="EMBL/GenBank/DDBJ databases">
        <title>Genome public.</title>
        <authorList>
            <person name="Liu C."/>
            <person name="Sun Q."/>
        </authorList>
    </citation>
    <scope>NUCLEOTIDE SEQUENCE [LARGE SCALE GENOMIC DNA]</scope>
    <source>
        <strain evidence="4 5">BX4</strain>
    </source>
</reference>
<comment type="catalytic activity">
    <reaction evidence="3">
        <text>dTTP + H2O = dTMP + diphosphate + H(+)</text>
        <dbReference type="Rhea" id="RHEA:28534"/>
        <dbReference type="ChEBI" id="CHEBI:15377"/>
        <dbReference type="ChEBI" id="CHEBI:15378"/>
        <dbReference type="ChEBI" id="CHEBI:33019"/>
        <dbReference type="ChEBI" id="CHEBI:37568"/>
        <dbReference type="ChEBI" id="CHEBI:63528"/>
        <dbReference type="EC" id="3.6.1.9"/>
    </reaction>
</comment>
<keyword evidence="2 3" id="KW-0378">Hydrolase</keyword>
<comment type="caution">
    <text evidence="4">The sequence shown here is derived from an EMBL/GenBank/DDBJ whole genome shotgun (WGS) entry which is preliminary data.</text>
</comment>
<gene>
    <name evidence="4" type="primary">maf</name>
    <name evidence="4" type="ORF">H8S00_03045</name>
</gene>
<dbReference type="Gene3D" id="3.90.950.10">
    <property type="match status" value="1"/>
</dbReference>
<dbReference type="SUPFAM" id="SSF52972">
    <property type="entry name" value="ITPase-like"/>
    <property type="match status" value="1"/>
</dbReference>
<dbReference type="EMBL" id="JACOOZ010000002">
    <property type="protein sequence ID" value="MBC5666969.1"/>
    <property type="molecule type" value="Genomic_DNA"/>
</dbReference>
<dbReference type="EC" id="3.6.1.9" evidence="3"/>
<dbReference type="Proteomes" id="UP000597877">
    <property type="component" value="Unassembled WGS sequence"/>
</dbReference>
<comment type="subcellular location">
    <subcellularLocation>
        <location evidence="3">Cytoplasm</location>
    </subcellularLocation>
</comment>
<dbReference type="PIRSF" id="PIRSF006305">
    <property type="entry name" value="Maf"/>
    <property type="match status" value="1"/>
</dbReference>
<keyword evidence="5" id="KW-1185">Reference proteome</keyword>
<comment type="cofactor">
    <cofactor evidence="1 3">
        <name>a divalent metal cation</name>
        <dbReference type="ChEBI" id="CHEBI:60240"/>
    </cofactor>
</comment>
<dbReference type="CDD" id="cd00555">
    <property type="entry name" value="Maf"/>
    <property type="match status" value="1"/>
</dbReference>
<evidence type="ECO:0000256" key="3">
    <source>
        <dbReference type="HAMAP-Rule" id="MF_00528"/>
    </source>
</evidence>
<name>A0ABR7F038_9FIRM</name>
<feature type="site" description="Important for substrate specificity" evidence="3">
    <location>
        <position position="175"/>
    </location>
</feature>
<sequence>MINLDKTKIILASQSPRRCELMKQAGFEFEIIKSEVDEKITKSIPSDIVKELSLQKADDVFNKLMSHIDFSLMAFEDLSFLVIGADTIVTKNGKIMGKPKNFEEAFSMIKSIQDATHEVYTGVTLIKYDFNTKHKEIHSFFESTDVTLYPMTDLEISSYISTGDCYDKAGGYGIQGQFAVYVKGINGDYNNVVGLPIARLYHELNLMK</sequence>
<dbReference type="InterPro" id="IPR003697">
    <property type="entry name" value="Maf-like"/>
</dbReference>
<comment type="similarity">
    <text evidence="3">Belongs to the Maf family. YhdE subfamily.</text>
</comment>
<feature type="active site" description="Proton acceptor" evidence="3">
    <location>
        <position position="86"/>
    </location>
</feature>
<dbReference type="InterPro" id="IPR029001">
    <property type="entry name" value="ITPase-like_fam"/>
</dbReference>
<dbReference type="Pfam" id="PF02545">
    <property type="entry name" value="Maf"/>
    <property type="match status" value="1"/>
</dbReference>
<proteinExistence type="inferred from homology"/>
<dbReference type="PANTHER" id="PTHR43213:SF5">
    <property type="entry name" value="BIFUNCTIONAL DTTP_UTP PYROPHOSPHATASE_METHYLTRANSFERASE PROTEIN-RELATED"/>
    <property type="match status" value="1"/>
</dbReference>
<feature type="site" description="Important for substrate specificity" evidence="3">
    <location>
        <position position="87"/>
    </location>
</feature>
<keyword evidence="3" id="KW-0546">Nucleotide metabolism</keyword>
<evidence type="ECO:0000313" key="5">
    <source>
        <dbReference type="Proteomes" id="UP000597877"/>
    </source>
</evidence>
<comment type="function">
    <text evidence="3">Nucleoside triphosphate pyrophosphatase that hydrolyzes dTTP and UTP. May have a dual role in cell division arrest and in preventing the incorporation of modified nucleotides into cellular nucleic acids.</text>
</comment>
<keyword evidence="3" id="KW-0963">Cytoplasm</keyword>
<comment type="caution">
    <text evidence="3">Lacks conserved residue(s) required for the propagation of feature annotation.</text>
</comment>
<organism evidence="4 5">
    <name type="scientific">Eubacterium segne</name>
    <dbReference type="NCBI Taxonomy" id="2763045"/>
    <lineage>
        <taxon>Bacteria</taxon>
        <taxon>Bacillati</taxon>
        <taxon>Bacillota</taxon>
        <taxon>Clostridia</taxon>
        <taxon>Eubacteriales</taxon>
        <taxon>Eubacteriaceae</taxon>
        <taxon>Eubacterium</taxon>
    </lineage>
</organism>
<protein>
    <recommendedName>
        <fullName evidence="3">dTTP/UTP pyrophosphatase</fullName>
        <shortName evidence="3">dTTPase/UTPase</shortName>
        <ecNumber evidence="3">3.6.1.9</ecNumber>
    </recommendedName>
    <alternativeName>
        <fullName evidence="3">Nucleoside triphosphate pyrophosphatase</fullName>
    </alternativeName>
    <alternativeName>
        <fullName evidence="3">Nucleotide pyrophosphatase</fullName>
        <shortName evidence="3">Nucleotide PPase</shortName>
    </alternativeName>
</protein>
<evidence type="ECO:0000256" key="2">
    <source>
        <dbReference type="ARBA" id="ARBA00022801"/>
    </source>
</evidence>
<comment type="catalytic activity">
    <reaction evidence="3">
        <text>UTP + H2O = UMP + diphosphate + H(+)</text>
        <dbReference type="Rhea" id="RHEA:29395"/>
        <dbReference type="ChEBI" id="CHEBI:15377"/>
        <dbReference type="ChEBI" id="CHEBI:15378"/>
        <dbReference type="ChEBI" id="CHEBI:33019"/>
        <dbReference type="ChEBI" id="CHEBI:46398"/>
        <dbReference type="ChEBI" id="CHEBI:57865"/>
        <dbReference type="EC" id="3.6.1.9"/>
    </reaction>
</comment>
<feature type="site" description="Important for substrate specificity" evidence="3">
    <location>
        <position position="17"/>
    </location>
</feature>
<dbReference type="PANTHER" id="PTHR43213">
    <property type="entry name" value="BIFUNCTIONAL DTTP/UTP PYROPHOSPHATASE/METHYLTRANSFERASE PROTEIN-RELATED"/>
    <property type="match status" value="1"/>
</dbReference>
<dbReference type="HAMAP" id="MF_00528">
    <property type="entry name" value="Maf"/>
    <property type="match status" value="1"/>
</dbReference>
<evidence type="ECO:0000313" key="4">
    <source>
        <dbReference type="EMBL" id="MBC5666969.1"/>
    </source>
</evidence>